<gene>
    <name evidence="4" type="ORF">CCACVL1_04547</name>
</gene>
<dbReference type="STRING" id="210143.A0A1R3JRM3"/>
<dbReference type="Gene3D" id="3.40.50.1000">
    <property type="entry name" value="HAD superfamily/HAD-like"/>
    <property type="match status" value="2"/>
</dbReference>
<dbReference type="InterPro" id="IPR050365">
    <property type="entry name" value="TIM50"/>
</dbReference>
<dbReference type="Proteomes" id="UP000188268">
    <property type="component" value="Unassembled WGS sequence"/>
</dbReference>
<dbReference type="OrthoDB" id="1711508at2759"/>
<dbReference type="InterPro" id="IPR023214">
    <property type="entry name" value="HAD_sf"/>
</dbReference>
<dbReference type="SMART" id="SM00577">
    <property type="entry name" value="CPDc"/>
    <property type="match status" value="2"/>
</dbReference>
<keyword evidence="5" id="KW-1185">Reference proteome</keyword>
<comment type="caution">
    <text evidence="4">The sequence shown here is derived from an EMBL/GenBank/DDBJ whole genome shotgun (WGS) entry which is preliminary data.</text>
</comment>
<evidence type="ECO:0000259" key="3">
    <source>
        <dbReference type="PROSITE" id="PS50969"/>
    </source>
</evidence>
<feature type="coiled-coil region" evidence="1">
    <location>
        <begin position="6"/>
        <end position="33"/>
    </location>
</feature>
<dbReference type="AlphaFoldDB" id="A0A1R3JRM3"/>
<feature type="compositionally biased region" description="Polar residues" evidence="2">
    <location>
        <begin position="420"/>
        <end position="437"/>
    </location>
</feature>
<feature type="domain" description="FCP1 homology" evidence="3">
    <location>
        <begin position="143"/>
        <end position="323"/>
    </location>
</feature>
<dbReference type="OMA" id="FNTERTV"/>
<sequence>MRSHEKDMMKEAAENLEVDLVKANDENQSLHKNGGVSDGSDSVSFVGTLETSKDAAHIFAEVKSAMKMEIKFKDGMEQQQLDSSENSGLSQTDQLPEEVVLSHTIQISTLTLSDEGNSEGKVDSIDIKEIKDVSLCVIRSPVRHLKNKLLVLDLNGLLAGIVSRPPKNYKPDARIAGRAIFRRPFCDDFLKFCFERFEVGIWSSRLGKYVGRFVDYLMGDMKTKLLFCWDLSQCTETKFIAPGHRYKPVVFKELRKIWEKHDPDLPWEKGYYNESNTLLIDDSPYKSLLNPPHTAIFPYSFNFDRNDNSLGAEGDLRVYLERLASAENVQKFIEQNPFGLMKRGMVEEAAEYVEAGLAKKNDGKRSSYEIGGVSTSFDSFSTPRIEVQDNPVETGKDASQIFAEVKSVMKRDTKFRKRMVQQQLDSSENSGQSQTDQLPEEAVLSYTNQMNTILTPSLSDKGHSEGKVDSYDMRTKYVSLVVLRPPVSHLKNKLLVLDLNGLLADILFNPPKNYNPDAHIAGRSIFRRPFCDDFLRFCFERFEVGIWSSRQSKNVERLSDYLMGDMKSKLLFCWNSSQCTTTQFNLPGHKYRPLVFKELRKLWEKCDSDLPWEKGYYNESNTLLIDDSPHKALLNPPYTAIFPYSFKFDRIDNSLGAGGDLRVYLERLAAAENVQKFIEQNPFGQMAITERSNDWSFYRQVINTLAHTALQNNSRLPV</sequence>
<dbReference type="InterPro" id="IPR004274">
    <property type="entry name" value="FCP1_dom"/>
</dbReference>
<proteinExistence type="predicted"/>
<dbReference type="FunFam" id="3.40.50.1000:FF:000257">
    <property type="entry name" value="Haloacid dehalogenase-like hydrolase (HAD) superfamily protein"/>
    <property type="match status" value="1"/>
</dbReference>
<evidence type="ECO:0000256" key="1">
    <source>
        <dbReference type="SAM" id="Coils"/>
    </source>
</evidence>
<dbReference type="PANTHER" id="PTHR12210">
    <property type="entry name" value="DULLARD PROTEIN PHOSPHATASE"/>
    <property type="match status" value="1"/>
</dbReference>
<protein>
    <submittedName>
        <fullName evidence="4">NLI interacting factor</fullName>
    </submittedName>
</protein>
<evidence type="ECO:0000313" key="4">
    <source>
        <dbReference type="EMBL" id="OMO97450.1"/>
    </source>
</evidence>
<dbReference type="Gramene" id="OMO97450">
    <property type="protein sequence ID" value="OMO97450"/>
    <property type="gene ID" value="CCACVL1_04547"/>
</dbReference>
<evidence type="ECO:0000313" key="5">
    <source>
        <dbReference type="Proteomes" id="UP000188268"/>
    </source>
</evidence>
<feature type="domain" description="FCP1 homology" evidence="3">
    <location>
        <begin position="488"/>
        <end position="668"/>
    </location>
</feature>
<dbReference type="SUPFAM" id="SSF56784">
    <property type="entry name" value="HAD-like"/>
    <property type="match status" value="2"/>
</dbReference>
<name>A0A1R3JRM3_COCAP</name>
<evidence type="ECO:0000256" key="2">
    <source>
        <dbReference type="SAM" id="MobiDB-lite"/>
    </source>
</evidence>
<reference evidence="4 5" key="1">
    <citation type="submission" date="2013-09" db="EMBL/GenBank/DDBJ databases">
        <title>Corchorus capsularis genome sequencing.</title>
        <authorList>
            <person name="Alam M."/>
            <person name="Haque M.S."/>
            <person name="Islam M.S."/>
            <person name="Emdad E.M."/>
            <person name="Islam M.M."/>
            <person name="Ahmed B."/>
            <person name="Halim A."/>
            <person name="Hossen Q.M.M."/>
            <person name="Hossain M.Z."/>
            <person name="Ahmed R."/>
            <person name="Khan M.M."/>
            <person name="Islam R."/>
            <person name="Rashid M.M."/>
            <person name="Khan S.A."/>
            <person name="Rahman M.S."/>
            <person name="Alam M."/>
        </authorList>
    </citation>
    <scope>NUCLEOTIDE SEQUENCE [LARGE SCALE GENOMIC DNA]</scope>
    <source>
        <strain evidence="5">cv. CVL-1</strain>
        <tissue evidence="4">Whole seedling</tissue>
    </source>
</reference>
<feature type="region of interest" description="Disordered" evidence="2">
    <location>
        <begin position="418"/>
        <end position="438"/>
    </location>
</feature>
<dbReference type="Pfam" id="PF03031">
    <property type="entry name" value="NIF"/>
    <property type="match status" value="2"/>
</dbReference>
<accession>A0A1R3JRM3</accession>
<organism evidence="4 5">
    <name type="scientific">Corchorus capsularis</name>
    <name type="common">Jute</name>
    <dbReference type="NCBI Taxonomy" id="210143"/>
    <lineage>
        <taxon>Eukaryota</taxon>
        <taxon>Viridiplantae</taxon>
        <taxon>Streptophyta</taxon>
        <taxon>Embryophyta</taxon>
        <taxon>Tracheophyta</taxon>
        <taxon>Spermatophyta</taxon>
        <taxon>Magnoliopsida</taxon>
        <taxon>eudicotyledons</taxon>
        <taxon>Gunneridae</taxon>
        <taxon>Pentapetalae</taxon>
        <taxon>rosids</taxon>
        <taxon>malvids</taxon>
        <taxon>Malvales</taxon>
        <taxon>Malvaceae</taxon>
        <taxon>Grewioideae</taxon>
        <taxon>Apeibeae</taxon>
        <taxon>Corchorus</taxon>
    </lineage>
</organism>
<dbReference type="EMBL" id="AWWV01007218">
    <property type="protein sequence ID" value="OMO97450.1"/>
    <property type="molecule type" value="Genomic_DNA"/>
</dbReference>
<dbReference type="PROSITE" id="PS50969">
    <property type="entry name" value="FCP1"/>
    <property type="match status" value="2"/>
</dbReference>
<dbReference type="InterPro" id="IPR036412">
    <property type="entry name" value="HAD-like_sf"/>
</dbReference>
<keyword evidence="1" id="KW-0175">Coiled coil</keyword>